<proteinExistence type="predicted"/>
<keyword evidence="3" id="KW-1185">Reference proteome</keyword>
<organism evidence="2 3">
    <name type="scientific">Dryococelus australis</name>
    <dbReference type="NCBI Taxonomy" id="614101"/>
    <lineage>
        <taxon>Eukaryota</taxon>
        <taxon>Metazoa</taxon>
        <taxon>Ecdysozoa</taxon>
        <taxon>Arthropoda</taxon>
        <taxon>Hexapoda</taxon>
        <taxon>Insecta</taxon>
        <taxon>Pterygota</taxon>
        <taxon>Neoptera</taxon>
        <taxon>Polyneoptera</taxon>
        <taxon>Phasmatodea</taxon>
        <taxon>Verophasmatodea</taxon>
        <taxon>Anareolatae</taxon>
        <taxon>Phasmatidae</taxon>
        <taxon>Eurycanthinae</taxon>
        <taxon>Dryococelus</taxon>
    </lineage>
</organism>
<gene>
    <name evidence="2" type="ORF">PR048_032880</name>
</gene>
<evidence type="ECO:0000313" key="3">
    <source>
        <dbReference type="Proteomes" id="UP001159363"/>
    </source>
</evidence>
<protein>
    <submittedName>
        <fullName evidence="2">Uncharacterized protein</fullName>
    </submittedName>
</protein>
<accession>A0ABQ9G484</accession>
<comment type="caution">
    <text evidence="2">The sequence shown here is derived from an EMBL/GenBank/DDBJ whole genome shotgun (WGS) entry which is preliminary data.</text>
</comment>
<sequence>MADGDVTTWRPGGSYTPVPGGRGGVVDRLLASHPVVPGWIPGFSHMGIMPHDVTCRRIFSGISRFPRSFHSGPAPYSLHTSLKSHSYTQHDENTARLFRASLVAAMEHLMRVAMEKLVAVKKINSELCYVVKTPISVALAAYTWNGILIFPDRTVKCPLVHRFPTARFYDVIHESQKMYCHRQTSVRANPLLPRLRLGTDRSVAERQDSGPAVYGRTQKHSAKPDAETFYWRQQITVLLTCRSWLADLLTYLAHTEEVRRPQCGETIFLKGKNKTFVEKTGTFLGENGIFGLKRTILCANERFREKIGKFLGQGQSLRTSLQPVPPKEHDPTTAGGDAGMSQSTRLPPAAGSASVVVVVAICARLASAPADNTPPRRLNIVQPAGILIRYTERALAATRGEARRVAHTAAPSNPRTSPGERVLLRGDNGTRGVPSPLRPGHCIVLAPPLRVLVALSTETDSIVLLSESSIQAPIVVPLVTIKIVRLTPLTALQYCYARTTHDPIPSNRSEPISQLQWATPHTTRSSYPRLQYKSDCHRFYIIQNVLLGLRIRPKLSISKPTHDPISALDELPSDLIVCSRLYLVMHGSGTVGSDLPRPFFPPRQTGSSLRRTAAGGMIDSRAEDEQEFSSYHFPPRNAAFEECSGLRLAPSINTVAVGETGSLCGSHLAEMQLSGKVWCVQRGTSAENTDERVCYLTNRGLLCMGALEAMMLGITSKDCNTKLPPLKLEGGQLANVKQRIDISRREARVGALSTTAAEDVGRSLHVRTSGSEELAALGVSRVVIRISQIQPPVSRFRMFQKHEYELDASLRNMPCHCMLPVTAILGTISTPRLPTCWIFPPQSMSPPQSQCFRVLQAPSRPVGFACRFHTLSSIHATNTSLAVVPQSPVVVHTFTSLAHTRPGGLRQRLLTAEFQQSKARQTIIDENLIATSVQLVAIVDVAVIRRIELNTIPPTGCERYPLWQFPNPRRTPKQVLKSPVVPQGGWRGDSIAFLTNSEHSMAGRSVGGEGNRGNPTAMEELPHHQLKERLAYVCLNGERLGSLAPARHRTVFLQGVGNALHGIRTQTLLKNDEQFVNCNYTRLQLFDLGWVGANIYEVLRPTPISNVLNIAYRQKLKEKFLHSRQCSSAVFLSAAALRYGFPHHLRLEVDPLLPPVGSCVGVGANLGGGGIPCGVWRGVQTDIGKYALSKGSECETETENQNDWLVTGVQLNLNAASVGTAANQL</sequence>
<dbReference type="Proteomes" id="UP001159363">
    <property type="component" value="Chromosome 15"/>
</dbReference>
<feature type="region of interest" description="Disordered" evidence="1">
    <location>
        <begin position="316"/>
        <end position="347"/>
    </location>
</feature>
<reference evidence="2 3" key="1">
    <citation type="submission" date="2023-02" db="EMBL/GenBank/DDBJ databases">
        <title>LHISI_Scaffold_Assembly.</title>
        <authorList>
            <person name="Stuart O.P."/>
            <person name="Cleave R."/>
            <person name="Magrath M.J.L."/>
            <person name="Mikheyev A.S."/>
        </authorList>
    </citation>
    <scope>NUCLEOTIDE SEQUENCE [LARGE SCALE GENOMIC DNA]</scope>
    <source>
        <strain evidence="2">Daus_M_001</strain>
        <tissue evidence="2">Leg muscle</tissue>
    </source>
</reference>
<evidence type="ECO:0000313" key="2">
    <source>
        <dbReference type="EMBL" id="KAJ8867018.1"/>
    </source>
</evidence>
<evidence type="ECO:0000256" key="1">
    <source>
        <dbReference type="SAM" id="MobiDB-lite"/>
    </source>
</evidence>
<name>A0ABQ9G484_9NEOP</name>
<dbReference type="EMBL" id="JARBHB010000016">
    <property type="protein sequence ID" value="KAJ8867018.1"/>
    <property type="molecule type" value="Genomic_DNA"/>
</dbReference>